<dbReference type="Proteomes" id="UP000294834">
    <property type="component" value="Unassembled WGS sequence"/>
</dbReference>
<dbReference type="EMBL" id="VVZE01000001">
    <property type="protein sequence ID" value="KAA5388211.1"/>
    <property type="molecule type" value="Genomic_DNA"/>
</dbReference>
<dbReference type="KEGG" id="bdo:EL88_06705"/>
<reference evidence="6 12" key="3">
    <citation type="submission" date="2019-11" db="EMBL/GenBank/DDBJ databases">
        <title>Complete genome sequence of Bacteroides dorei DSM 17855.</title>
        <authorList>
            <person name="Russell J.T."/>
        </authorList>
    </citation>
    <scope>NUCLEOTIDE SEQUENCE [LARGE SCALE GENOMIC DNA]</scope>
    <source>
        <strain evidence="6 12">DSM 17855</strain>
    </source>
</reference>
<evidence type="ECO:0000313" key="11">
    <source>
        <dbReference type="Proteomes" id="UP000481700"/>
    </source>
</evidence>
<dbReference type="Proteomes" id="UP000777173">
    <property type="component" value="Unassembled WGS sequence"/>
</dbReference>
<evidence type="ECO:0000313" key="8">
    <source>
        <dbReference type="EMBL" id="TDB07333.1"/>
    </source>
</evidence>
<dbReference type="RefSeq" id="WP_007845024.1">
    <property type="nucleotide sequence ID" value="NZ_BQOA01000001.1"/>
</dbReference>
<evidence type="ECO:0000259" key="1">
    <source>
        <dbReference type="Pfam" id="PF00717"/>
    </source>
</evidence>
<organism evidence="7 9">
    <name type="scientific">Phocaeicola dorei</name>
    <dbReference type="NCBI Taxonomy" id="357276"/>
    <lineage>
        <taxon>Bacteria</taxon>
        <taxon>Pseudomonadati</taxon>
        <taxon>Bacteroidota</taxon>
        <taxon>Bacteroidia</taxon>
        <taxon>Bacteroidales</taxon>
        <taxon>Bacteroidaceae</taxon>
        <taxon>Phocaeicola</taxon>
    </lineage>
</organism>
<name>A0A076J729_9BACT</name>
<dbReference type="Pfam" id="PF00717">
    <property type="entry name" value="Peptidase_S24"/>
    <property type="match status" value="1"/>
</dbReference>
<reference evidence="5" key="4">
    <citation type="submission" date="2021-06" db="EMBL/GenBank/DDBJ databases">
        <title>Collection of gut derived symbiotic bacterial strains cultured from healthy donors.</title>
        <authorList>
            <person name="Lin H."/>
            <person name="Littmann E."/>
            <person name="Pamer E.G."/>
        </authorList>
    </citation>
    <scope>NUCLEOTIDE SEQUENCE</scope>
    <source>
        <strain evidence="5">MSK.5.10</strain>
    </source>
</reference>
<reference evidence="2" key="5">
    <citation type="submission" date="2022-01" db="EMBL/GenBank/DDBJ databases">
        <title>Novel bile acid biosynthetic pathways are enriched in the microbiome of centenarians.</title>
        <authorList>
            <person name="Sato Y."/>
            <person name="Atarashi K."/>
            <person name="Plichta R.D."/>
            <person name="Arai Y."/>
            <person name="Sasajima S."/>
            <person name="Kearney M.S."/>
            <person name="Suda W."/>
            <person name="Takeshita K."/>
            <person name="Sasaki T."/>
            <person name="Okamoto S."/>
            <person name="Skelly N.A."/>
            <person name="Okamura Y."/>
            <person name="Vlamakis H."/>
            <person name="Li Y."/>
            <person name="Tanoue T."/>
            <person name="Takei H."/>
            <person name="Nittono H."/>
            <person name="Narushima S."/>
            <person name="Irie J."/>
            <person name="Itoh H."/>
            <person name="Moriya K."/>
            <person name="Sugiura Y."/>
            <person name="Suematsu M."/>
            <person name="Moritoki N."/>
            <person name="Shibata S."/>
            <person name="Littman R.D."/>
            <person name="Fischbach A.M."/>
            <person name="Uwamino Y."/>
            <person name="Inoue T."/>
            <person name="Honda A."/>
            <person name="Hattori M."/>
            <person name="Murai T."/>
            <person name="Xavier J.R."/>
            <person name="Hirose N."/>
            <person name="Honda K."/>
        </authorList>
    </citation>
    <scope>NUCLEOTIDE SEQUENCE</scope>
    <source>
        <strain evidence="2">CE91-St7</strain>
    </source>
</reference>
<dbReference type="GeneID" id="93446623"/>
<sequence length="146" mass="17417">MKTVDTKEYISMLRTLIEEGKQVSMIISGSSMAPFLIHARDHIYLKSPSGELRKGDMVFYQRSNGEYVMHRIYNVKNEEYYLIGDAQTVIEGPIQREQIFAIIIKVKRKGKWIVPEDFQWKFFAHIWPNIIPLRRTIIKTYRFFKR</sequence>
<dbReference type="InterPro" id="IPR015927">
    <property type="entry name" value="Peptidase_S24_S26A/B/C"/>
</dbReference>
<dbReference type="AlphaFoldDB" id="A0A076J729"/>
<evidence type="ECO:0000313" key="3">
    <source>
        <dbReference type="EMBL" id="KAA5325114.1"/>
    </source>
</evidence>
<dbReference type="EMBL" id="VVZV01000001">
    <property type="protein sequence ID" value="KAA5325114.1"/>
    <property type="molecule type" value="Genomic_DNA"/>
</dbReference>
<dbReference type="EMBL" id="SLTX01000001">
    <property type="protein sequence ID" value="TDB07333.1"/>
    <property type="molecule type" value="Genomic_DNA"/>
</dbReference>
<reference evidence="3 11" key="1">
    <citation type="journal article" date="2019" name="Nat. Med.">
        <title>A library of human gut bacterial isolates paired with longitudinal multiomics data enables mechanistic microbiome research.</title>
        <authorList>
            <person name="Poyet M."/>
            <person name="Groussin M."/>
            <person name="Gibbons S.M."/>
            <person name="Avila-Pacheco J."/>
            <person name="Jiang X."/>
            <person name="Kearney S.M."/>
            <person name="Perrotta A.R."/>
            <person name="Berdy B."/>
            <person name="Zhao S."/>
            <person name="Lieberman T.D."/>
            <person name="Swanson P.K."/>
            <person name="Smith M."/>
            <person name="Roesemann S."/>
            <person name="Alexander J.E."/>
            <person name="Rich S.A."/>
            <person name="Livny J."/>
            <person name="Vlamakis H."/>
            <person name="Clish C."/>
            <person name="Bullock K."/>
            <person name="Deik A."/>
            <person name="Scott J."/>
            <person name="Pierce K.A."/>
            <person name="Xavier R.J."/>
            <person name="Alm E.J."/>
        </authorList>
    </citation>
    <scope>NUCLEOTIDE SEQUENCE [LARGE SCALE GENOMIC DNA]</scope>
    <source>
        <strain evidence="3 11">BIOML-A25</strain>
        <strain evidence="4">BIOML-A8</strain>
    </source>
</reference>
<dbReference type="InterPro" id="IPR036286">
    <property type="entry name" value="LexA/Signal_pep-like_sf"/>
</dbReference>
<evidence type="ECO:0000313" key="6">
    <source>
        <dbReference type="EMBL" id="QJR76342.1"/>
    </source>
</evidence>
<dbReference type="EMBL" id="SLTU01000001">
    <property type="protein sequence ID" value="TDA76332.1"/>
    <property type="molecule type" value="Genomic_DNA"/>
</dbReference>
<accession>A0A076J729</accession>
<evidence type="ECO:0000313" key="12">
    <source>
        <dbReference type="Proteomes" id="UP000500949"/>
    </source>
</evidence>
<dbReference type="Proteomes" id="UP000500949">
    <property type="component" value="Chromosome"/>
</dbReference>
<dbReference type="KEGG" id="bdh:GV66_14640"/>
<feature type="domain" description="Peptidase S24/S26A/S26B/S26C" evidence="1">
    <location>
        <begin position="6"/>
        <end position="103"/>
    </location>
</feature>
<dbReference type="EMBL" id="JAHOAX010000007">
    <property type="protein sequence ID" value="MBV3123410.1"/>
    <property type="molecule type" value="Genomic_DNA"/>
</dbReference>
<evidence type="ECO:0000313" key="10">
    <source>
        <dbReference type="Proteomes" id="UP000294834"/>
    </source>
</evidence>
<gene>
    <name evidence="2" type="ORF">CE91St7_31340</name>
    <name evidence="7" type="ORF">E1I98_08170</name>
    <name evidence="8" type="ORF">E1J06_07870</name>
    <name evidence="4" type="ORF">F2Y44_00355</name>
    <name evidence="3" type="ORF">F2Z07_01805</name>
    <name evidence="6" type="ORF">GKD17_08010</name>
    <name evidence="5" type="ORF">KSU80_09480</name>
</gene>
<dbReference type="SUPFAM" id="SSF51306">
    <property type="entry name" value="LexA/Signal peptidase"/>
    <property type="match status" value="1"/>
</dbReference>
<protein>
    <submittedName>
        <fullName evidence="5">S24/S26 family peptidase</fullName>
    </submittedName>
</protein>
<evidence type="ECO:0000313" key="7">
    <source>
        <dbReference type="EMBL" id="TDA76332.1"/>
    </source>
</evidence>
<evidence type="ECO:0000313" key="4">
    <source>
        <dbReference type="EMBL" id="KAA5388211.1"/>
    </source>
</evidence>
<dbReference type="Proteomes" id="UP000481700">
    <property type="component" value="Unassembled WGS sequence"/>
</dbReference>
<dbReference type="CDD" id="cd06462">
    <property type="entry name" value="Peptidase_S24_S26"/>
    <property type="match status" value="1"/>
</dbReference>
<reference evidence="9 10" key="2">
    <citation type="journal article" date="2019" name="Nat. Microbiol.">
        <title>Genomic variation and strain-specific functional adaptation in the human gut microbiome during early life.</title>
        <authorList>
            <person name="Vatanen T."/>
            <person name="Plichta D.R."/>
            <person name="Somani J."/>
            <person name="Munch P.C."/>
            <person name="Arthur T.D."/>
            <person name="Hall A.B."/>
            <person name="Rudolf S."/>
            <person name="Oakeley E.J."/>
            <person name="Ke X."/>
            <person name="Young R.A."/>
            <person name="Haiser H.J."/>
            <person name="Kolde R."/>
            <person name="Yassour M."/>
            <person name="Luopajarvi K."/>
            <person name="Siljander H."/>
            <person name="Virtanen S.M."/>
            <person name="Ilonen J."/>
            <person name="Uibo R."/>
            <person name="Tillmann V."/>
            <person name="Mokurov S."/>
            <person name="Dorshakova N."/>
            <person name="Porter J.A."/>
            <person name="McHardy A.C."/>
            <person name="Lahdesmaki H."/>
            <person name="Vlamakis H."/>
            <person name="Huttenhower C."/>
            <person name="Knip M."/>
            <person name="Xavier R.J."/>
        </authorList>
    </citation>
    <scope>NUCLEOTIDE SEQUENCE [LARGE SCALE GENOMIC DNA]</scope>
    <source>
        <strain evidence="7 9">RJX1047</strain>
        <strain evidence="8 10">RJX1052</strain>
    </source>
</reference>
<dbReference type="Gene3D" id="2.10.109.10">
    <property type="entry name" value="Umud Fragment, subunit A"/>
    <property type="match status" value="1"/>
</dbReference>
<evidence type="ECO:0000313" key="2">
    <source>
        <dbReference type="EMBL" id="GKH82250.1"/>
    </source>
</evidence>
<dbReference type="Proteomes" id="UP001055104">
    <property type="component" value="Unassembled WGS sequence"/>
</dbReference>
<dbReference type="EMBL" id="BQOB01000001">
    <property type="protein sequence ID" value="GKH82250.1"/>
    <property type="molecule type" value="Genomic_DNA"/>
</dbReference>
<proteinExistence type="predicted"/>
<dbReference type="Proteomes" id="UP000294527">
    <property type="component" value="Unassembled WGS sequence"/>
</dbReference>
<dbReference type="EMBL" id="CP046176">
    <property type="protein sequence ID" value="QJR76342.1"/>
    <property type="molecule type" value="Genomic_DNA"/>
</dbReference>
<dbReference type="eggNOG" id="COG0681">
    <property type="taxonomic scope" value="Bacteria"/>
</dbReference>
<evidence type="ECO:0000313" key="5">
    <source>
        <dbReference type="EMBL" id="MBV3123410.1"/>
    </source>
</evidence>
<evidence type="ECO:0000313" key="9">
    <source>
        <dbReference type="Proteomes" id="UP000294527"/>
    </source>
</evidence>